<dbReference type="GO" id="GO:0032259">
    <property type="term" value="P:methylation"/>
    <property type="evidence" value="ECO:0007669"/>
    <property type="project" value="UniProtKB-KW"/>
</dbReference>
<accession>A0AA39ZNT6</accession>
<keyword evidence="2" id="KW-0808">Transferase</keyword>
<organism evidence="5 6">
    <name type="scientific">Cercophora samala</name>
    <dbReference type="NCBI Taxonomy" id="330535"/>
    <lineage>
        <taxon>Eukaryota</taxon>
        <taxon>Fungi</taxon>
        <taxon>Dikarya</taxon>
        <taxon>Ascomycota</taxon>
        <taxon>Pezizomycotina</taxon>
        <taxon>Sordariomycetes</taxon>
        <taxon>Sordariomycetidae</taxon>
        <taxon>Sordariales</taxon>
        <taxon>Lasiosphaeriaceae</taxon>
        <taxon>Cercophora</taxon>
    </lineage>
</organism>
<dbReference type="EMBL" id="JAULSY010000001">
    <property type="protein sequence ID" value="KAK0674567.1"/>
    <property type="molecule type" value="Genomic_DNA"/>
</dbReference>
<gene>
    <name evidence="5" type="ORF">QBC41DRAFT_332686</name>
</gene>
<feature type="region of interest" description="Disordered" evidence="3">
    <location>
        <begin position="239"/>
        <end position="258"/>
    </location>
</feature>
<evidence type="ECO:0000256" key="2">
    <source>
        <dbReference type="ARBA" id="ARBA00022679"/>
    </source>
</evidence>
<protein>
    <recommendedName>
        <fullName evidence="4">Post-SET domain-containing protein</fullName>
    </recommendedName>
</protein>
<dbReference type="SUPFAM" id="SSF82199">
    <property type="entry name" value="SET domain"/>
    <property type="match status" value="1"/>
</dbReference>
<reference evidence="5" key="1">
    <citation type="submission" date="2023-06" db="EMBL/GenBank/DDBJ databases">
        <title>Genome-scale phylogeny and comparative genomics of the fungal order Sordariales.</title>
        <authorList>
            <consortium name="Lawrence Berkeley National Laboratory"/>
            <person name="Hensen N."/>
            <person name="Bonometti L."/>
            <person name="Westerberg I."/>
            <person name="Brannstrom I.O."/>
            <person name="Guillou S."/>
            <person name="Cros-Aarteil S."/>
            <person name="Calhoun S."/>
            <person name="Haridas S."/>
            <person name="Kuo A."/>
            <person name="Mondo S."/>
            <person name="Pangilinan J."/>
            <person name="Riley R."/>
            <person name="Labutti K."/>
            <person name="Andreopoulos B."/>
            <person name="Lipzen A."/>
            <person name="Chen C."/>
            <person name="Yanf M."/>
            <person name="Daum C."/>
            <person name="Ng V."/>
            <person name="Clum A."/>
            <person name="Steindorff A."/>
            <person name="Ohm R."/>
            <person name="Martin F."/>
            <person name="Silar P."/>
            <person name="Natvig D."/>
            <person name="Lalanne C."/>
            <person name="Gautier V."/>
            <person name="Ament-Velasquez S.L."/>
            <person name="Kruys A."/>
            <person name="Hutchinson M.I."/>
            <person name="Powell A.J."/>
            <person name="Barry K."/>
            <person name="Miller A.N."/>
            <person name="Grigoriev I.V."/>
            <person name="Debuchy R."/>
            <person name="Gladieux P."/>
            <person name="Thoren M.H."/>
            <person name="Johannesson H."/>
        </authorList>
    </citation>
    <scope>NUCLEOTIDE SEQUENCE</scope>
    <source>
        <strain evidence="5">CBS 307.81</strain>
    </source>
</reference>
<evidence type="ECO:0000313" key="5">
    <source>
        <dbReference type="EMBL" id="KAK0674567.1"/>
    </source>
</evidence>
<evidence type="ECO:0000256" key="3">
    <source>
        <dbReference type="SAM" id="MobiDB-lite"/>
    </source>
</evidence>
<comment type="caution">
    <text evidence="5">The sequence shown here is derived from an EMBL/GenBank/DDBJ whole genome shotgun (WGS) entry which is preliminary data.</text>
</comment>
<dbReference type="PROSITE" id="PS50868">
    <property type="entry name" value="POST_SET"/>
    <property type="match status" value="1"/>
</dbReference>
<dbReference type="AlphaFoldDB" id="A0AA39ZNT6"/>
<proteinExistence type="predicted"/>
<name>A0AA39ZNT6_9PEZI</name>
<dbReference type="InterPro" id="IPR046341">
    <property type="entry name" value="SET_dom_sf"/>
</dbReference>
<feature type="domain" description="Post-SET" evidence="4">
    <location>
        <begin position="122"/>
        <end position="138"/>
    </location>
</feature>
<dbReference type="InterPro" id="IPR053201">
    <property type="entry name" value="Flavunoidine_N-MTase"/>
</dbReference>
<dbReference type="GO" id="GO:0008168">
    <property type="term" value="F:methyltransferase activity"/>
    <property type="evidence" value="ECO:0007669"/>
    <property type="project" value="UniProtKB-KW"/>
</dbReference>
<keyword evidence="6" id="KW-1185">Reference proteome</keyword>
<keyword evidence="1" id="KW-0489">Methyltransferase</keyword>
<dbReference type="PANTHER" id="PTHR12350">
    <property type="entry name" value="HISTONE-LYSINE N-METHYLTRANSFERASE-RELATED"/>
    <property type="match status" value="1"/>
</dbReference>
<dbReference type="Proteomes" id="UP001174997">
    <property type="component" value="Unassembled WGS sequence"/>
</dbReference>
<evidence type="ECO:0000259" key="4">
    <source>
        <dbReference type="PROSITE" id="PS50868"/>
    </source>
</evidence>
<dbReference type="Gene3D" id="2.170.270.10">
    <property type="entry name" value="SET domain"/>
    <property type="match status" value="1"/>
</dbReference>
<sequence>MSHVTPHWTQPSHPAIQQVLYATDTSFTTKSLSLINLPPFGLFAKLDFPPCTPAPSPTYATVQCGVDAHLNLNSDLLYINHSCDPSLLFDTTNLVVLAGPKGLKAGEELTFFYPSTEYSMAQPFDCFCGSAECKGRISGARDMGEEQLRGMFLNAHIRELLGMNGTRTRVEEEEDETARALRNVVEAANKALDSYLASKNGVAVKVEKKLNGVNGVKRALNGEYKNGGGITEVEAEGLRARGTTSRELSGEMGGDTVA</sequence>
<evidence type="ECO:0000313" key="6">
    <source>
        <dbReference type="Proteomes" id="UP001174997"/>
    </source>
</evidence>
<dbReference type="PANTHER" id="PTHR12350:SF19">
    <property type="entry name" value="SET DOMAIN-CONTAINING PROTEIN"/>
    <property type="match status" value="1"/>
</dbReference>
<evidence type="ECO:0000256" key="1">
    <source>
        <dbReference type="ARBA" id="ARBA00022603"/>
    </source>
</evidence>
<dbReference type="InterPro" id="IPR003616">
    <property type="entry name" value="Post-SET_dom"/>
</dbReference>